<dbReference type="RefSeq" id="XP_011773111.1">
    <property type="nucleotide sequence ID" value="XM_011774809.1"/>
</dbReference>
<accession>C9ZMF0</accession>
<dbReference type="AlphaFoldDB" id="C9ZMF0"/>
<proteinExistence type="predicted"/>
<protein>
    <submittedName>
        <fullName evidence="1">Uncharacterized protein</fullName>
    </submittedName>
</protein>
<evidence type="ECO:0000313" key="2">
    <source>
        <dbReference type="Proteomes" id="UP000002316"/>
    </source>
</evidence>
<dbReference type="KEGG" id="tbg:TbgDal_IV5190"/>
<reference evidence="2" key="1">
    <citation type="journal article" date="2010" name="PLoS Negl. Trop. Dis.">
        <title>The genome sequence of Trypanosoma brucei gambiense, causative agent of chronic human african trypanosomiasis.</title>
        <authorList>
            <person name="Jackson A.P."/>
            <person name="Sanders M."/>
            <person name="Berry A."/>
            <person name="McQuillan J."/>
            <person name="Aslett M.A."/>
            <person name="Quail M.A."/>
            <person name="Chukualim B."/>
            <person name="Capewell P."/>
            <person name="MacLeod A."/>
            <person name="Melville S.E."/>
            <person name="Gibson W."/>
            <person name="Barry J.D."/>
            <person name="Berriman M."/>
            <person name="Hertz-Fowler C."/>
        </authorList>
    </citation>
    <scope>NUCLEOTIDE SEQUENCE [LARGE SCALE GENOMIC DNA]</scope>
    <source>
        <strain evidence="2">MHOM/CI/86/DAL972</strain>
    </source>
</reference>
<dbReference type="Proteomes" id="UP000002316">
    <property type="component" value="Chromosome 4"/>
</dbReference>
<dbReference type="GeneID" id="23859975"/>
<name>C9ZMF0_TRYB9</name>
<sequence>MGFQSAKWVMQFRGATTSLDFDLSKNGGNAQFCLLLLLWSFSRFRCPSIYRLVLCCFFLPGVWWQAALHQKMAALESVGCREWGNENWMAFMHGNIYLSVSSGRTTVRETRYKRSGRVAMVRRKDL</sequence>
<evidence type="ECO:0000313" key="1">
    <source>
        <dbReference type="EMBL" id="CBH10823.1"/>
    </source>
</evidence>
<gene>
    <name evidence="1" type="ORF">TbgDal_IV5190</name>
</gene>
<organism evidence="1 2">
    <name type="scientific">Trypanosoma brucei gambiense (strain MHOM/CI/86/DAL972)</name>
    <dbReference type="NCBI Taxonomy" id="679716"/>
    <lineage>
        <taxon>Eukaryota</taxon>
        <taxon>Discoba</taxon>
        <taxon>Euglenozoa</taxon>
        <taxon>Kinetoplastea</taxon>
        <taxon>Metakinetoplastina</taxon>
        <taxon>Trypanosomatida</taxon>
        <taxon>Trypanosomatidae</taxon>
        <taxon>Trypanosoma</taxon>
    </lineage>
</organism>
<dbReference type="EMBL" id="FN554967">
    <property type="protein sequence ID" value="CBH10823.1"/>
    <property type="molecule type" value="Genomic_DNA"/>
</dbReference>